<dbReference type="RefSeq" id="WP_055170092.1">
    <property type="nucleotide sequence ID" value="NZ_CYXX01000018.1"/>
</dbReference>
<accession>A0A173UYD7</accession>
<dbReference type="EMBL" id="CYXX01000018">
    <property type="protein sequence ID" value="CUN18608.1"/>
    <property type="molecule type" value="Genomic_DNA"/>
</dbReference>
<proteinExistence type="predicted"/>
<sequence length="65" mass="7548">MRGRDKRIVATHDNGKRIVFGKPAFVNGVRALVYEKNNKVEAYIPVEQLYEALYDKDLPTYTLDF</sequence>
<name>A0A173UYD7_9FIRM</name>
<gene>
    <name evidence="1" type="ORF">ERS852444_02287</name>
</gene>
<evidence type="ECO:0000313" key="2">
    <source>
        <dbReference type="Proteomes" id="UP000095453"/>
    </source>
</evidence>
<dbReference type="AlphaFoldDB" id="A0A173UYD7"/>
<evidence type="ECO:0000313" key="1">
    <source>
        <dbReference type="EMBL" id="CUN18608.1"/>
    </source>
</evidence>
<protein>
    <submittedName>
        <fullName evidence="1">Uncharacterized protein</fullName>
    </submittedName>
</protein>
<organism evidence="1 2">
    <name type="scientific">Roseburia inulinivorans</name>
    <dbReference type="NCBI Taxonomy" id="360807"/>
    <lineage>
        <taxon>Bacteria</taxon>
        <taxon>Bacillati</taxon>
        <taxon>Bacillota</taxon>
        <taxon>Clostridia</taxon>
        <taxon>Lachnospirales</taxon>
        <taxon>Lachnospiraceae</taxon>
        <taxon>Roseburia</taxon>
    </lineage>
</organism>
<dbReference type="Proteomes" id="UP000095453">
    <property type="component" value="Unassembled WGS sequence"/>
</dbReference>
<reference evidence="1 2" key="1">
    <citation type="submission" date="2015-09" db="EMBL/GenBank/DDBJ databases">
        <authorList>
            <consortium name="Pathogen Informatics"/>
        </authorList>
    </citation>
    <scope>NUCLEOTIDE SEQUENCE [LARGE SCALE GENOMIC DNA]</scope>
    <source>
        <strain evidence="1 2">2789STDY5608887</strain>
    </source>
</reference>